<accession>A0ABQ5AEG1</accession>
<sequence length="122" mass="13598">AQPSPTTRKFPFAPNTNAKSSMMFPGLCDRNKDKVYEDLNNTSSFAFKLVLEYASVSNQAKNLVIKDVDRDDIKFITKTLNCLPTANMSITNILEENVVQPLLVSTSATTLATKCVRMIFED</sequence>
<reference evidence="1" key="1">
    <citation type="journal article" date="2022" name="Int. J. Mol. Sci.">
        <title>Draft Genome of Tanacetum Coccineum: Genomic Comparison of Closely Related Tanacetum-Family Plants.</title>
        <authorList>
            <person name="Yamashiro T."/>
            <person name="Shiraishi A."/>
            <person name="Nakayama K."/>
            <person name="Satake H."/>
        </authorList>
    </citation>
    <scope>NUCLEOTIDE SEQUENCE</scope>
</reference>
<dbReference type="Proteomes" id="UP001151760">
    <property type="component" value="Unassembled WGS sequence"/>
</dbReference>
<feature type="non-terminal residue" evidence="1">
    <location>
        <position position="1"/>
    </location>
</feature>
<gene>
    <name evidence="1" type="ORF">Tco_0820703</name>
</gene>
<keyword evidence="2" id="KW-1185">Reference proteome</keyword>
<protein>
    <submittedName>
        <fullName evidence="1">Probable WRKY transcription factor 2 isoform X1</fullName>
    </submittedName>
</protein>
<evidence type="ECO:0000313" key="1">
    <source>
        <dbReference type="EMBL" id="GJS99533.1"/>
    </source>
</evidence>
<organism evidence="1 2">
    <name type="scientific">Tanacetum coccineum</name>
    <dbReference type="NCBI Taxonomy" id="301880"/>
    <lineage>
        <taxon>Eukaryota</taxon>
        <taxon>Viridiplantae</taxon>
        <taxon>Streptophyta</taxon>
        <taxon>Embryophyta</taxon>
        <taxon>Tracheophyta</taxon>
        <taxon>Spermatophyta</taxon>
        <taxon>Magnoliopsida</taxon>
        <taxon>eudicotyledons</taxon>
        <taxon>Gunneridae</taxon>
        <taxon>Pentapetalae</taxon>
        <taxon>asterids</taxon>
        <taxon>campanulids</taxon>
        <taxon>Asterales</taxon>
        <taxon>Asteraceae</taxon>
        <taxon>Asteroideae</taxon>
        <taxon>Anthemideae</taxon>
        <taxon>Anthemidinae</taxon>
        <taxon>Tanacetum</taxon>
    </lineage>
</organism>
<comment type="caution">
    <text evidence="1">The sequence shown here is derived from an EMBL/GenBank/DDBJ whole genome shotgun (WGS) entry which is preliminary data.</text>
</comment>
<dbReference type="EMBL" id="BQNB010012123">
    <property type="protein sequence ID" value="GJS99533.1"/>
    <property type="molecule type" value="Genomic_DNA"/>
</dbReference>
<name>A0ABQ5AEG1_9ASTR</name>
<reference evidence="1" key="2">
    <citation type="submission" date="2022-01" db="EMBL/GenBank/DDBJ databases">
        <authorList>
            <person name="Yamashiro T."/>
            <person name="Shiraishi A."/>
            <person name="Satake H."/>
            <person name="Nakayama K."/>
        </authorList>
    </citation>
    <scope>NUCLEOTIDE SEQUENCE</scope>
</reference>
<proteinExistence type="predicted"/>
<evidence type="ECO:0000313" key="2">
    <source>
        <dbReference type="Proteomes" id="UP001151760"/>
    </source>
</evidence>